<dbReference type="GO" id="GO:0046872">
    <property type="term" value="F:metal ion binding"/>
    <property type="evidence" value="ECO:0007669"/>
    <property type="project" value="UniProtKB-KW"/>
</dbReference>
<feature type="compositionally biased region" description="Polar residues" evidence="6">
    <location>
        <begin position="2417"/>
        <end position="2428"/>
    </location>
</feature>
<feature type="compositionally biased region" description="Polar residues" evidence="6">
    <location>
        <begin position="577"/>
        <end position="607"/>
    </location>
</feature>
<dbReference type="InterPro" id="IPR054722">
    <property type="entry name" value="PolX-like_BBD"/>
</dbReference>
<dbReference type="Pfam" id="PF00665">
    <property type="entry name" value="rve"/>
    <property type="match status" value="1"/>
</dbReference>
<organism evidence="8">
    <name type="scientific">Tanacetum cinerariifolium</name>
    <name type="common">Dalmatian daisy</name>
    <name type="synonym">Chrysanthemum cinerariifolium</name>
    <dbReference type="NCBI Taxonomy" id="118510"/>
    <lineage>
        <taxon>Eukaryota</taxon>
        <taxon>Viridiplantae</taxon>
        <taxon>Streptophyta</taxon>
        <taxon>Embryophyta</taxon>
        <taxon>Tracheophyta</taxon>
        <taxon>Spermatophyta</taxon>
        <taxon>Magnoliopsida</taxon>
        <taxon>eudicotyledons</taxon>
        <taxon>Gunneridae</taxon>
        <taxon>Pentapetalae</taxon>
        <taxon>asterids</taxon>
        <taxon>campanulids</taxon>
        <taxon>Asterales</taxon>
        <taxon>Asteraceae</taxon>
        <taxon>Asteroideae</taxon>
        <taxon>Anthemideae</taxon>
        <taxon>Anthemidinae</taxon>
        <taxon>Tanacetum</taxon>
    </lineage>
</organism>
<dbReference type="PANTHER" id="PTHR42648:SF32">
    <property type="entry name" value="RIBONUCLEASE H-LIKE DOMAIN, GAG-PRE-INTEGRASE DOMAIN PROTEIN-RELATED"/>
    <property type="match status" value="1"/>
</dbReference>
<feature type="compositionally biased region" description="Polar residues" evidence="6">
    <location>
        <begin position="2437"/>
        <end position="2448"/>
    </location>
</feature>
<evidence type="ECO:0000256" key="6">
    <source>
        <dbReference type="SAM" id="MobiDB-lite"/>
    </source>
</evidence>
<dbReference type="InterPro" id="IPR025724">
    <property type="entry name" value="GAG-pre-integrase_dom"/>
</dbReference>
<name>A0A6L2N4A4_TANCI</name>
<sequence length="4202" mass="475446">MTISTITGRPQAVAMRLSIKNAKTPLFVPVDAIGNKIHKAFPLPVIEFPLPEEVPIASEKSCHCQKKREATAMKIALLLKSRRNCQSKSNDSYTKLVPRVTPYSYEVHASAASTATTDTTSDETGKKKGRTVTVTTEDMQKRKNDVKARTTLLLSLPDEHQLRFSKYKTTQELWAAILKTFGGNEATKKTKKNLLKQQYGNFKAEGSKTLEQTFNRLQVIIGQLQFMDVEIEQDDLNQKFLTSLASEWLMHTIVWRNRSDLDTMSLDDFYNHLKGRRLAFKEQTWKGLISQRLNASTAIRWVTLQGSAGLPEAKTEEGETTTNKGLKLKKRLQKQNHALVADKEAPTEFALMANISVKSKVFDNSLCSKDCKKNTDSLNRLAQVESRLVEHKDREIKYCEKIRSLELEVKFKTNSLERLAKELETLKKEKECVVPPPPAQIYSSPKKDMSWTSLFEFKDDTVTDYSRPVPTVESSSNDAQNRNPSVTKEASPSTISPKSFIKFVKSNDSPTKSKIDKAEKAKKSPVKYAEQYRKPTKKPNKKGEKEISRSQNTTHKSFTPRPVVHKPYRPPLRPVKSNMNGVRPNRTSFNKPAHSYTNRPFQRTSIGSSQNNFDDKGYWDSGCSRHMIGNISYFSDFESFDGGYVSFGQGGCKITGKGTIKTYKLEFENVYFMKDLKTPRQHNMYSIDLNNIVPHKDLTCLVAKAFGDECMLWHRRLGHLNFKTMNKLVRHNLVRGLPTKCFKNNHTCTACLKRKQHKASCKSKLVNFVSKPLHTLHMDLFGPTSVSSISHKWYCLVVTDDFSRFTWTFFLKTKDETSGILRKFITKIKNLKDLKVKIIRCDNGGEFRNKEMNDYYSQKGIKREFSNARTPQQNGVAERRNRTLIEAARKMLADANLPVTFWAEVVNTACYVQNRVLVNKSQNKTPYELFNGRTPAIGFLKPFGCHVMILNTLDNLGKFEAKGDEGYFIRYSMSNKAFRVFNKRTRRVEENLHVEFLENKAIEKCVGPNCKPQDDCSIDVPESGGNSNPTTTSTNPPTDQLETLTVETPIPTVGSPVPTACFTNSPEPSIDSDGVEVDVSNMETTITTSPTPTLRIHKDHPKSQIIGPVDTPIQTKNKSKEEELYQFKIQNVWTLVDCPKRVRPIGTKWVLKNKKDERGIVIRNKARLVAQGHTQEEGIDYDEVFAPVARIEAIRLFLAYASFMGFTVYKMDVKSVFFYGTIDEEVYVMQPLGFQDPEFLAKVYKVEKAMYGLHQAPRAWYGTLSKYLLTNGFQRGTIDQTLFIRRQRGDFILVQVYVDDIIFESSNSHLCREFEALMHEKFQMSAMGELNFFLGLQVLQKEDGIFLSQDKHQVTPKECHLHAVKRIFRYLKSHPKLGLSYPKESSFDLVAYSDSDYGGATQYRKSTTRGCQFLGRRDCFEKKLISVDHIHTDENVVDLLTKPFDAGRFQFLVSEHNVDFHPIVDFVEASPLRYALTVKPTVYVFHIRQFWSTAMIETTKEGTKILATVDGILRTITESSLRRNLKLQDEEGIRSVFSSVEVSYPHHHAMSESQKYRFNEFSSNIYTALVCLATSRTYNFSKMIFDGMVKNVNNKAQHTSYTTHSSPTLPPGTTAPIPTVTPSDTPTLRQYTRKARIAQSSALLPVADKHASPLRDVSEGEAAAERVSDDTEEMATILTSMDAATVLASGVAEVPTGSGSIPTAGPPAAEVPTGSDAVPTAKSETPKKKKIQEQMDIQMARHLEEEIERDAQRMNEQIARDAEIARIHAEEELQIMIDGLDRSNERVAKYLQEYHQFATELPLERRIELTNDLVRGMTFEEIEAKFTTVWKQLEDFILIGSKKEAQRFKRKGIRFEQKSVKKLKTSEEVHEEVKIADEVPEEKVKEMMQLVPIEKVYVEALQVKHPIIDWKPIAPTTAEQRLARKNELKARGTLLVALPDKHQLKFNSHKDSKTLMKANEKRFGGNTETKKVQKTILKQQFKNFTGSSSEGLDQIHDRLQKLVSQLEIHGVSLSQEDVNLNLKIYETEVKQSSSSSTATQNLAFVSSTSTDSTTNSVSAAANVSAACVKLFASPLPNVDSLSNAVIYSFFASQSTSPQFYNEDLKQIDVDDLEEMDLRWQMAMLTMRARRECRSPKDQRRPEDEPANFALMAFSSSSSSDNETGLESVEARLLVYKQNESVFEENIKLLNIEVQLRDIALVTPRQKLEKAEQERDELKLKLEKFQTSSKNLTDLLASQTNEKTGLRYNSQVFTKAIFDCDTYYSSESNCEPWPPSNLYDRFQPDLVFNTAPIPVKTNHLAFNVSDSEEESEPKDPHQFVPSFDQSSEHVKTTRHYVQPIETIFQAATPVPASHKSNSSGKRRNRKACFVCKSVDHLIKDCDFHAKKMAKPTQRNYAHRGYHKQPVSAALPNISVTSPRHANQVITKSKSPIRRHLTRNPSSKTSNSPPRVNAVQVPVASAAQGKQGTWGNPQLALQDKGVINSRCSRHMTGNMSYLSDFEELNGGYVAFEGNPNGGKITSKGKIKTGMLDFDNVYFVKELKFNLFSVSQICDKKNSVLFTNTECLVLSSNFKLPDESQVLLRVPRKNNMNNVNLKNIVPSGDLTCLFAKATLDESNLWHRRLAHVNFKTLNKLVKGNLVRGLPTKVFENDNSCVACKKGKQHKASCKTKPVSSIYQPLFRLHMDLFGPTFVKSLNKKSYCLVITDDYSIFTWVFFLTTKDETSPILNTFITGLENQLSLTVKGISVPGTPQQNGIAERKNRTLIEAARTMLADLLLPIPFWAEAVNTACYASFKGRLMKDFLLDTLDYVLSPSHCWKSTNSGASFQDDLDVEKVGDEVDLSYMLFLVWSSVGSLNPQNNVEDAAFDGKEHDFDVKNPESKVILSPSCSAQSKEQDVKTIKEAKGKSPVESVTRYRDLNAEFQDCSKNNSNEVTTASSIIPTVGKNSLNSTNTFSAAGLLNTAISPTYGDASQFPDDLDMPGLEDIIYSDDEDVVGAEADFNNLESSIPVSHIPTTSIHKDHPISQIIGDLSLTTQTRSMTRAVKDQGGLSQMFGNDFYTCMFACFLSQEEPKREEGIYYKEVFAPVARIEAIRLFLAYAPFIGFMVYQMDVKSAFLYGTIEEVYVCQPLWFEDPDHPDKVYKVVKALYGLHQAPRAYDIIFGATNKDSCRSFEKLMKDKFQMSSMRELTFFLGLHVKKKKDGIFISQDKYVAEILRKFGLTEGKSASTPIDTEKPLLKDPDGEDVDVYIYSSMIGSLMYLTSSRPDIMFVVCACARFQVTPKASHLHAVKRIFRYLKGKTHLGISYCCSVWLFGAAQFMLLDASEGFDQILDFLNGSYIKYAMTVNPHIYVSCIEQFWNTVTVKQSADVTRLQALVDKKKIFTGLARMGYEKPSTKLTLYKAFFSSKWKFLIHTILQSLSAKRTSWNEFSSAMASGVICLSTDRKFNFSKYIFDSLVRNVDRSSKCYMYPRFVQLIIQNQLGDLSTHTTKYISSALTQKVFANMKRVGKGFSGVKTPLFEGMLVVGEIEEHGDEEEQDNDNDAQGADAYVLRDDVQDHFIPSPTPPTPPPSPQAIPYTSHRIESSDDTIMEAVINQGRMIDEFDRDEGVALMGEKEEEKKAEKFKIDMDHAAKLLSMQEEEPEVQEVVEVVTTAKLITEVVTAVSTLISAAGIIIPAAEPKVPTAAPVKVAAAFTIRRRGVVIRDPEEESTTITPVDTKSKDNGKGIMVEEPKPMKKKQQVEMDEAYARKLHEELNQEAQARRNMITYLKNNAGFRLDYFKGMSYDNICSIFEAKFNANIQFLLKSKEQIKEEVNRALESINETPAQKAAKKVPVVDYQIIHLNNKPRYKIIRADGTHQLYVSFITLLKNFDREDLESSWSLVKERFSTSKPNNFSDDYLLTTLRAMFGRPDGQDQLILLVERRYPLLRFTLDQMLNLVRLQVEEHSEMYLELISLKKNTKCFNAAGEELRAVKYKLMLLDTATEGRVNTAKIETIQQKGREFFSTQTQKISTVVVNDIVFYMLPLKIKIQRLSVSCRGSATGRFLEQLFSKMNGMCAKKTLHYWSHQQTCAMKVVQVKARHMVLQNQQRYQGYNLFCYKSFTGCKSEVESSTSDSLKCNSRIDTACDGCLNLPQSANCGRFVMVVQHFEINDATMVVLDENFIKVEFAAATSEETTSGSLSQSFSSGRPHTIKVFQFLLLL</sequence>
<feature type="compositionally biased region" description="Basic and acidic residues" evidence="6">
    <location>
        <begin position="3718"/>
        <end position="3728"/>
    </location>
</feature>
<accession>A0A6L2N4A4</accession>
<dbReference type="Gene3D" id="3.30.420.10">
    <property type="entry name" value="Ribonuclease H-like superfamily/Ribonuclease H"/>
    <property type="match status" value="3"/>
</dbReference>
<dbReference type="GO" id="GO:0004190">
    <property type="term" value="F:aspartic-type endopeptidase activity"/>
    <property type="evidence" value="ECO:0007669"/>
    <property type="project" value="UniProtKB-KW"/>
</dbReference>
<protein>
    <recommendedName>
        <fullName evidence="7">Integrase catalytic domain-containing protein</fullName>
    </recommendedName>
</protein>
<evidence type="ECO:0000256" key="1">
    <source>
        <dbReference type="ARBA" id="ARBA00022670"/>
    </source>
</evidence>
<evidence type="ECO:0000256" key="5">
    <source>
        <dbReference type="SAM" id="Coils"/>
    </source>
</evidence>
<feature type="domain" description="Integrase catalytic" evidence="7">
    <location>
        <begin position="768"/>
        <end position="934"/>
    </location>
</feature>
<feature type="region of interest" description="Disordered" evidence="6">
    <location>
        <begin position="1086"/>
        <end position="1112"/>
    </location>
</feature>
<feature type="coiled-coil region" evidence="5">
    <location>
        <begin position="2200"/>
        <end position="2227"/>
    </location>
</feature>
<dbReference type="Pfam" id="PF14223">
    <property type="entry name" value="Retrotran_gag_2"/>
    <property type="match status" value="2"/>
</dbReference>
<dbReference type="GO" id="GO:0003676">
    <property type="term" value="F:nucleic acid binding"/>
    <property type="evidence" value="ECO:0007669"/>
    <property type="project" value="InterPro"/>
</dbReference>
<feature type="coiled-coil region" evidence="5">
    <location>
        <begin position="402"/>
        <end position="429"/>
    </location>
</feature>
<dbReference type="PANTHER" id="PTHR42648">
    <property type="entry name" value="TRANSPOSASE, PUTATIVE-RELATED"/>
    <property type="match status" value="1"/>
</dbReference>
<dbReference type="Pfam" id="PF25597">
    <property type="entry name" value="SH3_retrovirus"/>
    <property type="match status" value="1"/>
</dbReference>
<dbReference type="SUPFAM" id="SSF53098">
    <property type="entry name" value="Ribonuclease H-like"/>
    <property type="match status" value="2"/>
</dbReference>
<dbReference type="GO" id="GO:0015074">
    <property type="term" value="P:DNA integration"/>
    <property type="evidence" value="ECO:0007669"/>
    <property type="project" value="InterPro"/>
</dbReference>
<feature type="region of interest" description="Disordered" evidence="6">
    <location>
        <begin position="111"/>
        <end position="130"/>
    </location>
</feature>
<dbReference type="Pfam" id="PF07727">
    <property type="entry name" value="RVT_2"/>
    <property type="match status" value="3"/>
</dbReference>
<evidence type="ECO:0000256" key="3">
    <source>
        <dbReference type="ARBA" id="ARBA00022750"/>
    </source>
</evidence>
<feature type="compositionally biased region" description="Polar residues" evidence="6">
    <location>
        <begin position="472"/>
        <end position="497"/>
    </location>
</feature>
<keyword evidence="5" id="KW-0175">Coiled coil</keyword>
<dbReference type="PROSITE" id="PS50994">
    <property type="entry name" value="INTEGRASE"/>
    <property type="match status" value="1"/>
</dbReference>
<dbReference type="InterPro" id="IPR012337">
    <property type="entry name" value="RNaseH-like_sf"/>
</dbReference>
<feature type="region of interest" description="Disordered" evidence="6">
    <location>
        <begin position="1697"/>
        <end position="1732"/>
    </location>
</feature>
<dbReference type="EMBL" id="BKCJ010008195">
    <property type="protein sequence ID" value="GEU81031.1"/>
    <property type="molecule type" value="Genomic_DNA"/>
</dbReference>
<dbReference type="Pfam" id="PF13976">
    <property type="entry name" value="gag_pre-integrs"/>
    <property type="match status" value="2"/>
</dbReference>
<reference evidence="8" key="1">
    <citation type="journal article" date="2019" name="Sci. Rep.">
        <title>Draft genome of Tanacetum cinerariifolium, the natural source of mosquito coil.</title>
        <authorList>
            <person name="Yamashiro T."/>
            <person name="Shiraishi A."/>
            <person name="Satake H."/>
            <person name="Nakayama K."/>
        </authorList>
    </citation>
    <scope>NUCLEOTIDE SEQUENCE</scope>
</reference>
<evidence type="ECO:0000256" key="2">
    <source>
        <dbReference type="ARBA" id="ARBA00022723"/>
    </source>
</evidence>
<keyword evidence="4" id="KW-0378">Hydrolase</keyword>
<feature type="compositionally biased region" description="Basic and acidic residues" evidence="6">
    <location>
        <begin position="511"/>
        <end position="522"/>
    </location>
</feature>
<dbReference type="InterPro" id="IPR043502">
    <property type="entry name" value="DNA/RNA_pol_sf"/>
</dbReference>
<keyword evidence="2" id="KW-0479">Metal-binding</keyword>
<evidence type="ECO:0000256" key="4">
    <source>
        <dbReference type="ARBA" id="ARBA00022801"/>
    </source>
</evidence>
<proteinExistence type="predicted"/>
<feature type="region of interest" description="Disordered" evidence="6">
    <location>
        <begin position="1599"/>
        <end position="1624"/>
    </location>
</feature>
<evidence type="ECO:0000259" key="7">
    <source>
        <dbReference type="PROSITE" id="PS50994"/>
    </source>
</evidence>
<dbReference type="GO" id="GO:0006508">
    <property type="term" value="P:proteolysis"/>
    <property type="evidence" value="ECO:0007669"/>
    <property type="project" value="UniProtKB-KW"/>
</dbReference>
<gene>
    <name evidence="8" type="ORF">Tci_053009</name>
</gene>
<feature type="compositionally biased region" description="Low complexity" evidence="6">
    <location>
        <begin position="1023"/>
        <end position="1038"/>
    </location>
</feature>
<feature type="region of interest" description="Disordered" evidence="6">
    <location>
        <begin position="3707"/>
        <end position="3728"/>
    </location>
</feature>
<feature type="region of interest" description="Disordered" evidence="6">
    <location>
        <begin position="1016"/>
        <end position="1040"/>
    </location>
</feature>
<dbReference type="SUPFAM" id="SSF56672">
    <property type="entry name" value="DNA/RNA polymerases"/>
    <property type="match status" value="1"/>
</dbReference>
<dbReference type="InterPro" id="IPR036397">
    <property type="entry name" value="RNaseH_sf"/>
</dbReference>
<dbReference type="InterPro" id="IPR057670">
    <property type="entry name" value="SH3_retrovirus"/>
</dbReference>
<feature type="region of interest" description="Disordered" evidence="6">
    <location>
        <begin position="2417"/>
        <end position="2450"/>
    </location>
</feature>
<keyword evidence="3" id="KW-0064">Aspartyl protease</keyword>
<comment type="caution">
    <text evidence="8">The sequence shown here is derived from an EMBL/GenBank/DDBJ whole genome shotgun (WGS) entry which is preliminary data.</text>
</comment>
<dbReference type="Pfam" id="PF22936">
    <property type="entry name" value="Pol_BBD"/>
    <property type="match status" value="2"/>
</dbReference>
<dbReference type="InterPro" id="IPR039537">
    <property type="entry name" value="Retrotran_Ty1/copia-like"/>
</dbReference>
<evidence type="ECO:0000313" key="8">
    <source>
        <dbReference type="EMBL" id="GEU81031.1"/>
    </source>
</evidence>
<keyword evidence="1" id="KW-0645">Protease</keyword>
<dbReference type="InterPro" id="IPR013103">
    <property type="entry name" value="RVT_2"/>
</dbReference>
<dbReference type="InterPro" id="IPR001584">
    <property type="entry name" value="Integrase_cat-core"/>
</dbReference>
<feature type="region of interest" description="Disordered" evidence="6">
    <location>
        <begin position="466"/>
        <end position="607"/>
    </location>
</feature>